<evidence type="ECO:0000313" key="2">
    <source>
        <dbReference type="EMBL" id="CAA9496561.1"/>
    </source>
</evidence>
<dbReference type="EMBL" id="CADCVW010000043">
    <property type="protein sequence ID" value="CAA9496561.1"/>
    <property type="molecule type" value="Genomic_DNA"/>
</dbReference>
<gene>
    <name evidence="2" type="ORF">AVDCRST_MAG39-1162</name>
</gene>
<organism evidence="2">
    <name type="scientific">uncultured Sphingomonadaceae bacterium</name>
    <dbReference type="NCBI Taxonomy" id="169976"/>
    <lineage>
        <taxon>Bacteria</taxon>
        <taxon>Pseudomonadati</taxon>
        <taxon>Pseudomonadota</taxon>
        <taxon>Alphaproteobacteria</taxon>
        <taxon>Sphingomonadales</taxon>
        <taxon>Sphingomonadaceae</taxon>
        <taxon>environmental samples</taxon>
    </lineage>
</organism>
<accession>A0A6J4SE93</accession>
<reference evidence="2" key="1">
    <citation type="submission" date="2020-02" db="EMBL/GenBank/DDBJ databases">
        <authorList>
            <person name="Meier V. D."/>
        </authorList>
    </citation>
    <scope>NUCLEOTIDE SEQUENCE</scope>
    <source>
        <strain evidence="2">AVDCRST_MAG39</strain>
    </source>
</reference>
<feature type="compositionally biased region" description="Basic and acidic residues" evidence="1">
    <location>
        <begin position="213"/>
        <end position="222"/>
    </location>
</feature>
<feature type="region of interest" description="Disordered" evidence="1">
    <location>
        <begin position="205"/>
        <end position="259"/>
    </location>
</feature>
<dbReference type="AlphaFoldDB" id="A0A6J4SE93"/>
<evidence type="ECO:0000256" key="1">
    <source>
        <dbReference type="SAM" id="MobiDB-lite"/>
    </source>
</evidence>
<name>A0A6J4SE93_9SPHN</name>
<protein>
    <submittedName>
        <fullName evidence="2">Uncharacterized protein</fullName>
    </submittedName>
</protein>
<sequence>MFAAGKLMAYRRKRNDASLIFCLRHYGEDAAGRRVTVDYISARASSAAGAAAPPPRSAGAVPLPEQARGGAAAEASATAVRAVIAGPRGSGADLGRAAGTLDGFEGVRLDRRAEAEIAQALEGCAARARAADDAQEAARDAAAEDPEVDFVPVGPGAWRFAARCYRRWRRRSSCRSSTGRTRGGWRGLRCRRTARRRWRGWRERRRAGRRGLRGTESRDVGWDRPSTSSGRPAGRAGMLSSRKDPFAGANAPLRSGSSA</sequence>
<proteinExistence type="predicted"/>